<proteinExistence type="predicted"/>
<dbReference type="InterPro" id="IPR011992">
    <property type="entry name" value="EF-hand-dom_pair"/>
</dbReference>
<accession>A0ABU7YY96</accession>
<evidence type="ECO:0000313" key="3">
    <source>
        <dbReference type="EMBL" id="MEG3183948.1"/>
    </source>
</evidence>
<feature type="signal peptide" evidence="1">
    <location>
        <begin position="1"/>
        <end position="20"/>
    </location>
</feature>
<dbReference type="PROSITE" id="PS00018">
    <property type="entry name" value="EF_HAND_1"/>
    <property type="match status" value="2"/>
</dbReference>
<evidence type="ECO:0000259" key="2">
    <source>
        <dbReference type="PROSITE" id="PS50222"/>
    </source>
</evidence>
<keyword evidence="1" id="KW-0732">Signal</keyword>
<evidence type="ECO:0000256" key="1">
    <source>
        <dbReference type="SAM" id="SignalP"/>
    </source>
</evidence>
<dbReference type="PROSITE" id="PS50222">
    <property type="entry name" value="EF_HAND_2"/>
    <property type="match status" value="1"/>
</dbReference>
<protein>
    <submittedName>
        <fullName evidence="3">EF-hand domain-containing protein</fullName>
    </submittedName>
</protein>
<sequence length="111" mass="12297">MNLVALVAALAVTPFGAAWAQVRDTGDYLRRMDTDADGRVALAEYQQWMGHAFERMDLDRNDVLDPEELPGGRGRPVTLAGHRESLAEAFRRQDLNHDGVLDARELAAPPQ</sequence>
<dbReference type="SUPFAM" id="SSF47473">
    <property type="entry name" value="EF-hand"/>
    <property type="match status" value="1"/>
</dbReference>
<dbReference type="InterPro" id="IPR018247">
    <property type="entry name" value="EF_Hand_1_Ca_BS"/>
</dbReference>
<organism evidence="3 4">
    <name type="scientific">Novilysobacter erysipheiresistens</name>
    <dbReference type="NCBI Taxonomy" id="1749332"/>
    <lineage>
        <taxon>Bacteria</taxon>
        <taxon>Pseudomonadati</taxon>
        <taxon>Pseudomonadota</taxon>
        <taxon>Gammaproteobacteria</taxon>
        <taxon>Lysobacterales</taxon>
        <taxon>Lysobacteraceae</taxon>
        <taxon>Novilysobacter</taxon>
    </lineage>
</organism>
<dbReference type="Proteomes" id="UP001355056">
    <property type="component" value="Unassembled WGS sequence"/>
</dbReference>
<dbReference type="EMBL" id="JAXGFP010000003">
    <property type="protein sequence ID" value="MEG3183948.1"/>
    <property type="molecule type" value="Genomic_DNA"/>
</dbReference>
<feature type="domain" description="EF-hand" evidence="2">
    <location>
        <begin position="81"/>
        <end position="111"/>
    </location>
</feature>
<name>A0ABU7YY96_9GAMM</name>
<keyword evidence="4" id="KW-1185">Reference proteome</keyword>
<gene>
    <name evidence="3" type="ORF">SNE34_07990</name>
</gene>
<dbReference type="Gene3D" id="1.10.238.10">
    <property type="entry name" value="EF-hand"/>
    <property type="match status" value="1"/>
</dbReference>
<reference evidence="3 4" key="1">
    <citation type="journal article" date="2016" name="Int. J. Syst. Evol. Microbiol.">
        <title>Lysobacter erysipheiresistens sp. nov., an antagonist of powdery mildew, isolated from tobacco-cultivated soil.</title>
        <authorList>
            <person name="Xie B."/>
            <person name="Li T."/>
            <person name="Lin X."/>
            <person name="Wang C.J."/>
            <person name="Chen Y.J."/>
            <person name="Liu W.J."/>
            <person name="Zhao Z.W."/>
        </authorList>
    </citation>
    <scope>NUCLEOTIDE SEQUENCE [LARGE SCALE GENOMIC DNA]</scope>
    <source>
        <strain evidence="3 4">RS-LYSO-3</strain>
    </source>
</reference>
<dbReference type="Pfam" id="PF13202">
    <property type="entry name" value="EF-hand_5"/>
    <property type="match status" value="1"/>
</dbReference>
<evidence type="ECO:0000313" key="4">
    <source>
        <dbReference type="Proteomes" id="UP001355056"/>
    </source>
</evidence>
<dbReference type="InterPro" id="IPR002048">
    <property type="entry name" value="EF_hand_dom"/>
</dbReference>
<dbReference type="RefSeq" id="WP_332616389.1">
    <property type="nucleotide sequence ID" value="NZ_JAXGFP010000003.1"/>
</dbReference>
<comment type="caution">
    <text evidence="3">The sequence shown here is derived from an EMBL/GenBank/DDBJ whole genome shotgun (WGS) entry which is preliminary data.</text>
</comment>
<feature type="chain" id="PRO_5047260178" evidence="1">
    <location>
        <begin position="21"/>
        <end position="111"/>
    </location>
</feature>